<dbReference type="GO" id="GO:0008270">
    <property type="term" value="F:zinc ion binding"/>
    <property type="evidence" value="ECO:0007669"/>
    <property type="project" value="UniProtKB-UniRule"/>
</dbReference>
<dbReference type="CDD" id="cd23024">
    <property type="entry name" value="zf-HIT_ZNHIT2-3"/>
    <property type="match status" value="1"/>
</dbReference>
<sequence>MMMNSLIRRRLPPSVESLLTNIDPKEEWTDSESEPPTTRDGILLPSRGSASNTEEFLSPAKICYGKAQNNTVTACTFCKCKPSRYTCPRCNLQYCGLACYQSREHTSCSEEFYKESVLQELKKMGKTESAGRMRMQEILLGLQQKGEMTEGGMERVLKEEGIVKDNSDEDEEKIQVMELLSKLAQLQQSEEENSTEIEAILRKLEEIGGADPMSGDSDDDAEEKLDLTERLKGLDIDKLSEDELWDLLNSKERESFMGLMKNGRLWGLVPLWKPWWEDHEEEHKELVEMIQGEEGKLERETTTVTNLQGDNNKVKTSQEVEQPRESTPKLKNKRRNKKETRQSEGSSARVPPVSAKIPKLSSLCANPSRLVCYSLVNTLYSYAFTLCRFNGDTDSLILEFCEMILALSEALHSSKVFSSVQEAIDCVQPLILGGGYLDKEDPLAPARAVEAVAHIMTGKNKRDPTGYCLSALNQLHMILSNTRKTLSKEGDDAAKRQKFFQAIKKCEFYQAWVLENEHQIQRLAIELWSEHSKRESLRNHMDKAKAFVEENRKKVKGKKADTELIEELN</sequence>
<dbReference type="Pfam" id="PF04438">
    <property type="entry name" value="zf-HIT"/>
    <property type="match status" value="1"/>
</dbReference>
<feature type="compositionally biased region" description="Basic and acidic residues" evidence="2">
    <location>
        <begin position="312"/>
        <end position="328"/>
    </location>
</feature>
<dbReference type="InterPro" id="IPR039646">
    <property type="entry name" value="ZNHIT2"/>
</dbReference>
<accession>A0A3P9JMA2</accession>
<keyword evidence="1" id="KW-0862">Zinc</keyword>
<feature type="domain" description="HIT-type" evidence="3">
    <location>
        <begin position="75"/>
        <end position="108"/>
    </location>
</feature>
<reference key="1">
    <citation type="journal article" date="2007" name="Nature">
        <title>The medaka draft genome and insights into vertebrate genome evolution.</title>
        <authorList>
            <person name="Kasahara M."/>
            <person name="Naruse K."/>
            <person name="Sasaki S."/>
            <person name="Nakatani Y."/>
            <person name="Qu W."/>
            <person name="Ahsan B."/>
            <person name="Yamada T."/>
            <person name="Nagayasu Y."/>
            <person name="Doi K."/>
            <person name="Kasai Y."/>
            <person name="Jindo T."/>
            <person name="Kobayashi D."/>
            <person name="Shimada A."/>
            <person name="Toyoda A."/>
            <person name="Kuroki Y."/>
            <person name="Fujiyama A."/>
            <person name="Sasaki T."/>
            <person name="Shimizu A."/>
            <person name="Asakawa S."/>
            <person name="Shimizu N."/>
            <person name="Hashimoto S."/>
            <person name="Yang J."/>
            <person name="Lee Y."/>
            <person name="Matsushima K."/>
            <person name="Sugano S."/>
            <person name="Sakaizumi M."/>
            <person name="Narita T."/>
            <person name="Ohishi K."/>
            <person name="Haga S."/>
            <person name="Ohta F."/>
            <person name="Nomoto H."/>
            <person name="Nogata K."/>
            <person name="Morishita T."/>
            <person name="Endo T."/>
            <person name="Shin-I T."/>
            <person name="Takeda H."/>
            <person name="Morishita S."/>
            <person name="Kohara Y."/>
        </authorList>
    </citation>
    <scope>NUCLEOTIDE SEQUENCE [LARGE SCALE GENOMIC DNA]</scope>
    <source>
        <strain>Hd-rR</strain>
    </source>
</reference>
<feature type="region of interest" description="Disordered" evidence="2">
    <location>
        <begin position="21"/>
        <end position="50"/>
    </location>
</feature>
<evidence type="ECO:0000313" key="4">
    <source>
        <dbReference type="Ensembl" id="ENSORLP00015033116.1"/>
    </source>
</evidence>
<dbReference type="Gene3D" id="3.30.60.190">
    <property type="match status" value="1"/>
</dbReference>
<organism evidence="4 5">
    <name type="scientific">Oryzias latipes</name>
    <name type="common">Japanese rice fish</name>
    <name type="synonym">Japanese killifish</name>
    <dbReference type="NCBI Taxonomy" id="8090"/>
    <lineage>
        <taxon>Eukaryota</taxon>
        <taxon>Metazoa</taxon>
        <taxon>Chordata</taxon>
        <taxon>Craniata</taxon>
        <taxon>Vertebrata</taxon>
        <taxon>Euteleostomi</taxon>
        <taxon>Actinopterygii</taxon>
        <taxon>Neopterygii</taxon>
        <taxon>Teleostei</taxon>
        <taxon>Neoteleostei</taxon>
        <taxon>Acanthomorphata</taxon>
        <taxon>Ovalentaria</taxon>
        <taxon>Atherinomorphae</taxon>
        <taxon>Beloniformes</taxon>
        <taxon>Adrianichthyidae</taxon>
        <taxon>Oryziinae</taxon>
        <taxon>Oryzias</taxon>
    </lineage>
</organism>
<keyword evidence="1" id="KW-0479">Metal-binding</keyword>
<dbReference type="PANTHER" id="PTHR15555:SF0">
    <property type="entry name" value="ZINC FINGER HIT DOMAIN-CONTAINING PROTEIN 2"/>
    <property type="match status" value="1"/>
</dbReference>
<proteinExistence type="predicted"/>
<dbReference type="PANTHER" id="PTHR15555">
    <property type="entry name" value="ZINC FINGER HIT DOMAIN CONTAINING PROTEIN 2 PROTEIN FON -RELATED"/>
    <property type="match status" value="1"/>
</dbReference>
<feature type="region of interest" description="Disordered" evidence="2">
    <location>
        <begin position="304"/>
        <end position="352"/>
    </location>
</feature>
<evidence type="ECO:0000313" key="5">
    <source>
        <dbReference type="Proteomes" id="UP000265200"/>
    </source>
</evidence>
<reference evidence="4" key="3">
    <citation type="submission" date="2025-08" db="UniProtKB">
        <authorList>
            <consortium name="Ensembl"/>
        </authorList>
    </citation>
    <scope>IDENTIFICATION</scope>
    <source>
        <strain evidence="4">HSOK</strain>
    </source>
</reference>
<name>A0A3P9JMA2_ORYLA</name>
<reference evidence="4 5" key="2">
    <citation type="submission" date="2017-04" db="EMBL/GenBank/DDBJ databases">
        <title>CpG methylation of centromeres and impact of large insertions on vertebrate speciation.</title>
        <authorList>
            <person name="Ichikawa K."/>
            <person name="Yoshimura J."/>
            <person name="Morishita S."/>
        </authorList>
    </citation>
    <scope>NUCLEOTIDE SEQUENCE</scope>
    <source>
        <strain evidence="4 5">HSOK</strain>
    </source>
</reference>
<dbReference type="SUPFAM" id="SSF144232">
    <property type="entry name" value="HIT/MYND zinc finger-like"/>
    <property type="match status" value="1"/>
</dbReference>
<keyword evidence="1" id="KW-0863">Zinc-finger</keyword>
<dbReference type="PROSITE" id="PS51083">
    <property type="entry name" value="ZF_HIT"/>
    <property type="match status" value="1"/>
</dbReference>
<dbReference type="Ensembl" id="ENSORLT00015025713.1">
    <property type="protein sequence ID" value="ENSORLP00015033116.1"/>
    <property type="gene ID" value="ENSORLG00015018333.1"/>
</dbReference>
<evidence type="ECO:0000256" key="2">
    <source>
        <dbReference type="SAM" id="MobiDB-lite"/>
    </source>
</evidence>
<reference evidence="4" key="4">
    <citation type="submission" date="2025-09" db="UniProtKB">
        <authorList>
            <consortium name="Ensembl"/>
        </authorList>
    </citation>
    <scope>IDENTIFICATION</scope>
    <source>
        <strain evidence="4">HSOK</strain>
    </source>
</reference>
<dbReference type="InterPro" id="IPR007529">
    <property type="entry name" value="Znf_HIT"/>
</dbReference>
<evidence type="ECO:0000256" key="1">
    <source>
        <dbReference type="PROSITE-ProRule" id="PRU00453"/>
    </source>
</evidence>
<dbReference type="Proteomes" id="UP000265200">
    <property type="component" value="Chromosome 15"/>
</dbReference>
<dbReference type="AlphaFoldDB" id="A0A3P9JMA2"/>
<evidence type="ECO:0000259" key="3">
    <source>
        <dbReference type="PROSITE" id="PS51083"/>
    </source>
</evidence>
<protein>
    <submittedName>
        <fullName evidence="4">Zinc finger, HIT-type containing 2</fullName>
    </submittedName>
</protein>